<dbReference type="Gramene" id="TRITD5Bv1G211590.1">
    <property type="protein sequence ID" value="TRITD5Bv1G211590.1"/>
    <property type="gene ID" value="TRITD5Bv1G211590"/>
</dbReference>
<reference evidence="2 3" key="1">
    <citation type="submission" date="2017-09" db="EMBL/GenBank/DDBJ databases">
        <authorList>
            <consortium name="International Durum Wheat Genome Sequencing Consortium (IDWGSC)"/>
            <person name="Milanesi L."/>
        </authorList>
    </citation>
    <scope>NUCLEOTIDE SEQUENCE [LARGE SCALE GENOMIC DNA]</scope>
    <source>
        <strain evidence="3">cv. Svevo</strain>
    </source>
</reference>
<evidence type="ECO:0000313" key="2">
    <source>
        <dbReference type="EMBL" id="VAI37644.1"/>
    </source>
</evidence>
<protein>
    <submittedName>
        <fullName evidence="2">Uncharacterized protein</fullName>
    </submittedName>
</protein>
<gene>
    <name evidence="2" type="ORF">TRITD_5Bv1G211590</name>
</gene>
<dbReference type="AlphaFoldDB" id="A0A9R0XIY5"/>
<sequence length="151" mass="16677">MGMSPADSLAAGRTRRAGSLAPLPKRVCVFFVDADATESESSGDEEVRRGKRRVRKPEPEDDDADSFNPFASSLTPVLRSAPGEAPRPVDHLYGELCDLASTAPPSKAVEFDWQQPWWESEPKATEFDWQLPWWESEDFVMPPAASAVSVI</sequence>
<evidence type="ECO:0000256" key="1">
    <source>
        <dbReference type="SAM" id="MobiDB-lite"/>
    </source>
</evidence>
<accession>A0A9R0XIY5</accession>
<proteinExistence type="predicted"/>
<organism evidence="2 3">
    <name type="scientific">Triticum turgidum subsp. durum</name>
    <name type="common">Durum wheat</name>
    <name type="synonym">Triticum durum</name>
    <dbReference type="NCBI Taxonomy" id="4567"/>
    <lineage>
        <taxon>Eukaryota</taxon>
        <taxon>Viridiplantae</taxon>
        <taxon>Streptophyta</taxon>
        <taxon>Embryophyta</taxon>
        <taxon>Tracheophyta</taxon>
        <taxon>Spermatophyta</taxon>
        <taxon>Magnoliopsida</taxon>
        <taxon>Liliopsida</taxon>
        <taxon>Poales</taxon>
        <taxon>Poaceae</taxon>
        <taxon>BOP clade</taxon>
        <taxon>Pooideae</taxon>
        <taxon>Triticodae</taxon>
        <taxon>Triticeae</taxon>
        <taxon>Triticinae</taxon>
        <taxon>Triticum</taxon>
    </lineage>
</organism>
<evidence type="ECO:0000313" key="3">
    <source>
        <dbReference type="Proteomes" id="UP000324705"/>
    </source>
</evidence>
<dbReference type="Proteomes" id="UP000324705">
    <property type="component" value="Chromosome 5B"/>
</dbReference>
<keyword evidence="3" id="KW-1185">Reference proteome</keyword>
<name>A0A9R0XIY5_TRITD</name>
<dbReference type="EMBL" id="LT934120">
    <property type="protein sequence ID" value="VAI37644.1"/>
    <property type="molecule type" value="Genomic_DNA"/>
</dbReference>
<feature type="region of interest" description="Disordered" evidence="1">
    <location>
        <begin position="37"/>
        <end position="86"/>
    </location>
</feature>